<reference evidence="1" key="1">
    <citation type="submission" date="2023-08" db="EMBL/GenBank/DDBJ databases">
        <title>A de novo genome assembly of Solanum verrucosum Schlechtendal, a Mexican diploid species geographically isolated from the other diploid A-genome species in potato relatives.</title>
        <authorList>
            <person name="Hosaka K."/>
        </authorList>
    </citation>
    <scope>NUCLEOTIDE SEQUENCE</scope>
    <source>
        <tissue evidence="1">Young leaves</tissue>
    </source>
</reference>
<accession>A0AAF0TE10</accession>
<keyword evidence="2" id="KW-1185">Reference proteome</keyword>
<name>A0AAF0TE10_SOLVR</name>
<dbReference type="AlphaFoldDB" id="A0AAF0TE10"/>
<dbReference type="EMBL" id="CP133612">
    <property type="protein sequence ID" value="WMV09925.1"/>
    <property type="molecule type" value="Genomic_DNA"/>
</dbReference>
<evidence type="ECO:0000313" key="2">
    <source>
        <dbReference type="Proteomes" id="UP001234989"/>
    </source>
</evidence>
<gene>
    <name evidence="1" type="ORF">MTR67_003310</name>
</gene>
<evidence type="ECO:0000313" key="1">
    <source>
        <dbReference type="EMBL" id="WMV09925.1"/>
    </source>
</evidence>
<proteinExistence type="predicted"/>
<organism evidence="1 2">
    <name type="scientific">Solanum verrucosum</name>
    <dbReference type="NCBI Taxonomy" id="315347"/>
    <lineage>
        <taxon>Eukaryota</taxon>
        <taxon>Viridiplantae</taxon>
        <taxon>Streptophyta</taxon>
        <taxon>Embryophyta</taxon>
        <taxon>Tracheophyta</taxon>
        <taxon>Spermatophyta</taxon>
        <taxon>Magnoliopsida</taxon>
        <taxon>eudicotyledons</taxon>
        <taxon>Gunneridae</taxon>
        <taxon>Pentapetalae</taxon>
        <taxon>asterids</taxon>
        <taxon>lamiids</taxon>
        <taxon>Solanales</taxon>
        <taxon>Solanaceae</taxon>
        <taxon>Solanoideae</taxon>
        <taxon>Solaneae</taxon>
        <taxon>Solanum</taxon>
    </lineage>
</organism>
<feature type="non-terminal residue" evidence="1">
    <location>
        <position position="1"/>
    </location>
</feature>
<dbReference type="Proteomes" id="UP001234989">
    <property type="component" value="Chromosome 1"/>
</dbReference>
<protein>
    <submittedName>
        <fullName evidence="1">Uncharacterized protein</fullName>
    </submittedName>
</protein>
<sequence>LSLFGQPNFKRVYLPHTSSKINKLGDVGKRILRPLI</sequence>